<evidence type="ECO:0000313" key="3">
    <source>
        <dbReference type="Proteomes" id="UP000557566"/>
    </source>
</evidence>
<gene>
    <name evidence="2" type="ORF">G6O67_004607</name>
</gene>
<comment type="caution">
    <text evidence="2">The sequence shown here is derived from an EMBL/GenBank/DDBJ whole genome shotgun (WGS) entry which is preliminary data.</text>
</comment>
<evidence type="ECO:0000256" key="1">
    <source>
        <dbReference type="SAM" id="Coils"/>
    </source>
</evidence>
<dbReference type="EMBL" id="JAAVMX010000005">
    <property type="protein sequence ID" value="KAF4508196.1"/>
    <property type="molecule type" value="Genomic_DNA"/>
</dbReference>
<accession>A0A8H4PPS3</accession>
<evidence type="ECO:0000313" key="2">
    <source>
        <dbReference type="EMBL" id="KAF4508196.1"/>
    </source>
</evidence>
<dbReference type="OrthoDB" id="48943at2759"/>
<keyword evidence="3" id="KW-1185">Reference proteome</keyword>
<dbReference type="AlphaFoldDB" id="A0A8H4PPS3"/>
<keyword evidence="1" id="KW-0175">Coiled coil</keyword>
<name>A0A8H4PPS3_9HYPO</name>
<organism evidence="2 3">
    <name type="scientific">Ophiocordyceps sinensis</name>
    <dbReference type="NCBI Taxonomy" id="72228"/>
    <lineage>
        <taxon>Eukaryota</taxon>
        <taxon>Fungi</taxon>
        <taxon>Dikarya</taxon>
        <taxon>Ascomycota</taxon>
        <taxon>Pezizomycotina</taxon>
        <taxon>Sordariomycetes</taxon>
        <taxon>Hypocreomycetidae</taxon>
        <taxon>Hypocreales</taxon>
        <taxon>Ophiocordycipitaceae</taxon>
        <taxon>Ophiocordyceps</taxon>
    </lineage>
</organism>
<sequence>MYYGIVGVSGLAFVCALELVPEINQGMKLVPFTEEFKTKMVACMVLDYALCFVIEKGLKMAFSDYRPRDIADRRPEQLEREAARKAVIEQAKAEEEEAKRLEKVAAFERQVEDRKRKLREWRSGQRRAQ</sequence>
<proteinExistence type="predicted"/>
<feature type="coiled-coil region" evidence="1">
    <location>
        <begin position="78"/>
        <end position="111"/>
    </location>
</feature>
<reference evidence="2 3" key="1">
    <citation type="journal article" date="2020" name="Genome Biol. Evol.">
        <title>A new high-quality draft genome assembly of the Chinese cordyceps Ophiocordyceps sinensis.</title>
        <authorList>
            <person name="Shu R."/>
            <person name="Zhang J."/>
            <person name="Meng Q."/>
            <person name="Zhang H."/>
            <person name="Zhou G."/>
            <person name="Li M."/>
            <person name="Wu P."/>
            <person name="Zhao Y."/>
            <person name="Chen C."/>
            <person name="Qin Q."/>
        </authorList>
    </citation>
    <scope>NUCLEOTIDE SEQUENCE [LARGE SCALE GENOMIC DNA]</scope>
    <source>
        <strain evidence="2 3">IOZ07</strain>
    </source>
</reference>
<dbReference type="Proteomes" id="UP000557566">
    <property type="component" value="Unassembled WGS sequence"/>
</dbReference>
<protein>
    <submittedName>
        <fullName evidence="2">Uncharacterized protein</fullName>
    </submittedName>
</protein>